<protein>
    <submittedName>
        <fullName evidence="2">Uncharacterized protein</fullName>
    </submittedName>
</protein>
<accession>A0A4R5N8X6</accession>
<evidence type="ECO:0000313" key="2">
    <source>
        <dbReference type="EMBL" id="TDG68337.1"/>
    </source>
</evidence>
<name>A0A4R5N8X6_9LACO</name>
<proteinExistence type="predicted"/>
<keyword evidence="1" id="KW-0812">Transmembrane</keyword>
<keyword evidence="3" id="KW-1185">Reference proteome</keyword>
<reference evidence="2 3" key="1">
    <citation type="journal article" date="2019" name="Appl. Microbiol. Biotechnol.">
        <title>Uncovering carbohydrate metabolism through a genotype-phenotype association study of 56 lactic acid bacteria genomes.</title>
        <authorList>
            <person name="Buron-Moles G."/>
            <person name="Chailyan A."/>
            <person name="Dolejs I."/>
            <person name="Forster J."/>
            <person name="Miks M.H."/>
        </authorList>
    </citation>
    <scope>NUCLEOTIDE SEQUENCE [LARGE SCALE GENOMIC DNA]</scope>
    <source>
        <strain evidence="2 3">ATCC 700006</strain>
    </source>
</reference>
<organism evidence="2 3">
    <name type="scientific">Leuconostoc fallax</name>
    <dbReference type="NCBI Taxonomy" id="1251"/>
    <lineage>
        <taxon>Bacteria</taxon>
        <taxon>Bacillati</taxon>
        <taxon>Bacillota</taxon>
        <taxon>Bacilli</taxon>
        <taxon>Lactobacillales</taxon>
        <taxon>Lactobacillaceae</taxon>
        <taxon>Leuconostoc</taxon>
    </lineage>
</organism>
<sequence length="52" mass="5775">MTKKQTNKDNNPVESTLHPEQRFAFISVKSTIILITVVIILLVLLAITGNPN</sequence>
<dbReference type="RefSeq" id="WP_010007011.1">
    <property type="nucleotide sequence ID" value="NZ_PUFI01000014.1"/>
</dbReference>
<evidence type="ECO:0000313" key="3">
    <source>
        <dbReference type="Proteomes" id="UP000295681"/>
    </source>
</evidence>
<keyword evidence="1" id="KW-1133">Transmembrane helix</keyword>
<dbReference type="Proteomes" id="UP000295681">
    <property type="component" value="Unassembled WGS sequence"/>
</dbReference>
<keyword evidence="1" id="KW-0472">Membrane</keyword>
<comment type="caution">
    <text evidence="2">The sequence shown here is derived from an EMBL/GenBank/DDBJ whole genome shotgun (WGS) entry which is preliminary data.</text>
</comment>
<evidence type="ECO:0000256" key="1">
    <source>
        <dbReference type="SAM" id="Phobius"/>
    </source>
</evidence>
<dbReference type="AlphaFoldDB" id="A0A4R5N8X6"/>
<dbReference type="EMBL" id="PUFI01000014">
    <property type="protein sequence ID" value="TDG68337.1"/>
    <property type="molecule type" value="Genomic_DNA"/>
</dbReference>
<feature type="transmembrane region" description="Helical" evidence="1">
    <location>
        <begin position="23"/>
        <end position="47"/>
    </location>
</feature>
<gene>
    <name evidence="2" type="ORF">C5L23_000643</name>
</gene>